<dbReference type="AlphaFoldDB" id="A0A8T0VVB5"/>
<evidence type="ECO:0000313" key="3">
    <source>
        <dbReference type="Proteomes" id="UP000823388"/>
    </source>
</evidence>
<reference evidence="2" key="1">
    <citation type="submission" date="2020-05" db="EMBL/GenBank/DDBJ databases">
        <title>WGS assembly of Panicum virgatum.</title>
        <authorList>
            <person name="Lovell J.T."/>
            <person name="Jenkins J."/>
            <person name="Shu S."/>
            <person name="Juenger T.E."/>
            <person name="Schmutz J."/>
        </authorList>
    </citation>
    <scope>NUCLEOTIDE SEQUENCE</scope>
    <source>
        <strain evidence="2">AP13</strain>
    </source>
</reference>
<organism evidence="2 3">
    <name type="scientific">Panicum virgatum</name>
    <name type="common">Blackwell switchgrass</name>
    <dbReference type="NCBI Taxonomy" id="38727"/>
    <lineage>
        <taxon>Eukaryota</taxon>
        <taxon>Viridiplantae</taxon>
        <taxon>Streptophyta</taxon>
        <taxon>Embryophyta</taxon>
        <taxon>Tracheophyta</taxon>
        <taxon>Spermatophyta</taxon>
        <taxon>Magnoliopsida</taxon>
        <taxon>Liliopsida</taxon>
        <taxon>Poales</taxon>
        <taxon>Poaceae</taxon>
        <taxon>PACMAD clade</taxon>
        <taxon>Panicoideae</taxon>
        <taxon>Panicodae</taxon>
        <taxon>Paniceae</taxon>
        <taxon>Panicinae</taxon>
        <taxon>Panicum</taxon>
        <taxon>Panicum sect. Hiantes</taxon>
    </lineage>
</organism>
<keyword evidence="3" id="KW-1185">Reference proteome</keyword>
<sequence>MGVRDEITGRIKLLSQHGPAHPGSAALPRGGAPRVGRRPLAGFVESSSIAAAWRDGDVFRLAELGPRAGHASRDAWPCARNALRFSPRDVRCRNSSLVRRSGHLPDLIGAVRPDFSGPPSTASSHACVPLRTAGAAPSHPVPESRRRAAARARPDNKRPLDRQTPPASRHERRQPASLRRW</sequence>
<evidence type="ECO:0000313" key="2">
    <source>
        <dbReference type="EMBL" id="KAG2638407.1"/>
    </source>
</evidence>
<comment type="caution">
    <text evidence="2">The sequence shown here is derived from an EMBL/GenBank/DDBJ whole genome shotgun (WGS) entry which is preliminary data.</text>
</comment>
<feature type="compositionally biased region" description="Basic and acidic residues" evidence="1">
    <location>
        <begin position="142"/>
        <end position="161"/>
    </location>
</feature>
<gene>
    <name evidence="2" type="ORF">PVAP13_2NG592520</name>
</gene>
<evidence type="ECO:0000256" key="1">
    <source>
        <dbReference type="SAM" id="MobiDB-lite"/>
    </source>
</evidence>
<accession>A0A8T0VVB5</accession>
<dbReference type="Proteomes" id="UP000823388">
    <property type="component" value="Chromosome 2N"/>
</dbReference>
<proteinExistence type="predicted"/>
<feature type="region of interest" description="Disordered" evidence="1">
    <location>
        <begin position="132"/>
        <end position="181"/>
    </location>
</feature>
<dbReference type="EMBL" id="CM029040">
    <property type="protein sequence ID" value="KAG2638407.1"/>
    <property type="molecule type" value="Genomic_DNA"/>
</dbReference>
<name>A0A8T0VVB5_PANVG</name>
<protein>
    <submittedName>
        <fullName evidence="2">Uncharacterized protein</fullName>
    </submittedName>
</protein>